<gene>
    <name evidence="3" type="ORF">MMSR116_27450</name>
</gene>
<keyword evidence="2" id="KW-1133">Transmembrane helix</keyword>
<keyword evidence="2" id="KW-0812">Transmembrane</keyword>
<organism evidence="3 4">
    <name type="scientific">Methylobacterium mesophilicum SR1.6/6</name>
    <dbReference type="NCBI Taxonomy" id="908290"/>
    <lineage>
        <taxon>Bacteria</taxon>
        <taxon>Pseudomonadati</taxon>
        <taxon>Pseudomonadota</taxon>
        <taxon>Alphaproteobacteria</taxon>
        <taxon>Hyphomicrobiales</taxon>
        <taxon>Methylobacteriaceae</taxon>
        <taxon>Methylobacterium</taxon>
    </lineage>
</organism>
<dbReference type="AlphaFoldDB" id="A0A6B9FTN9"/>
<dbReference type="EMBL" id="CP043538">
    <property type="protein sequence ID" value="QGY05219.1"/>
    <property type="molecule type" value="Genomic_DNA"/>
</dbReference>
<feature type="region of interest" description="Disordered" evidence="1">
    <location>
        <begin position="113"/>
        <end position="137"/>
    </location>
</feature>
<dbReference type="Proteomes" id="UP000012488">
    <property type="component" value="Chromosome"/>
</dbReference>
<name>A0A6B9FTN9_9HYPH</name>
<proteinExistence type="predicted"/>
<keyword evidence="2" id="KW-0472">Membrane</keyword>
<dbReference type="KEGG" id="mmes:MMSR116_27450"/>
<dbReference type="RefSeq" id="WP_010684011.1">
    <property type="nucleotide sequence ID" value="NZ_CP043538.1"/>
</dbReference>
<reference evidence="3 4" key="1">
    <citation type="journal article" date="2012" name="Genet. Mol. Biol.">
        <title>Analysis of 16S rRNA and mxaF genes revealing insights into Methylobacterium niche-specific plant association.</title>
        <authorList>
            <person name="Dourado M.N."/>
            <person name="Andreote F.D."/>
            <person name="Dini-Andreote F."/>
            <person name="Conti R."/>
            <person name="Araujo J.M."/>
            <person name="Araujo W.L."/>
        </authorList>
    </citation>
    <scope>NUCLEOTIDE SEQUENCE [LARGE SCALE GENOMIC DNA]</scope>
    <source>
        <strain evidence="3 4">SR1.6/6</strain>
    </source>
</reference>
<sequence>MEDYLLASRVVMGASAVMMSALAAITFMVVGHDVLSDGRRFAEAIHDFVWVASGLFAAVAVWLYVAQPEPCVRTACDRTVRAGSGLAGPGARDELIRGQLRIIQDGGTRPFFERRKERGADKQPSVLMKPHGPVPEI</sequence>
<accession>A0A6B9FTN9</accession>
<reference evidence="3 4" key="2">
    <citation type="journal article" date="2013" name="Genome Announc.">
        <title>Draft Genome Sequence of Methylobacterium mesophilicum Strain SR1.6/6, Isolated from Citrus sinensis.</title>
        <authorList>
            <person name="Marinho Almeida D."/>
            <person name="Dini-Andreote F."/>
            <person name="Camargo Neves A.A."/>
            <person name="Juca Ramos R.T."/>
            <person name="Andreote F.D."/>
            <person name="Carneiro A.R."/>
            <person name="Oliveira de Souza Lima A."/>
            <person name="Caracciolo Gomes de Sa P.H."/>
            <person name="Ribeiro Barbosa M.S."/>
            <person name="Araujo W.L."/>
            <person name="Silva A."/>
        </authorList>
    </citation>
    <scope>NUCLEOTIDE SEQUENCE [LARGE SCALE GENOMIC DNA]</scope>
    <source>
        <strain evidence="3 4">SR1.6/6</strain>
    </source>
</reference>
<protein>
    <submittedName>
        <fullName evidence="3">Uncharacterized protein</fullName>
    </submittedName>
</protein>
<evidence type="ECO:0000313" key="4">
    <source>
        <dbReference type="Proteomes" id="UP000012488"/>
    </source>
</evidence>
<evidence type="ECO:0000256" key="1">
    <source>
        <dbReference type="SAM" id="MobiDB-lite"/>
    </source>
</evidence>
<evidence type="ECO:0000256" key="2">
    <source>
        <dbReference type="SAM" id="Phobius"/>
    </source>
</evidence>
<evidence type="ECO:0000313" key="3">
    <source>
        <dbReference type="EMBL" id="QGY05219.1"/>
    </source>
</evidence>
<feature type="transmembrane region" description="Helical" evidence="2">
    <location>
        <begin position="47"/>
        <end position="65"/>
    </location>
</feature>
<feature type="transmembrane region" description="Helical" evidence="2">
    <location>
        <begin position="12"/>
        <end position="35"/>
    </location>
</feature>